<gene>
    <name evidence="5" type="ORF">COHA_010063</name>
</gene>
<dbReference type="PANTHER" id="PTHR31442:SF29">
    <property type="entry name" value="HOMEODOMAIN-LIKE SUPERFAMILY PROTEIN"/>
    <property type="match status" value="1"/>
</dbReference>
<dbReference type="Proteomes" id="UP001205105">
    <property type="component" value="Unassembled WGS sequence"/>
</dbReference>
<reference evidence="5" key="1">
    <citation type="submission" date="2020-11" db="EMBL/GenBank/DDBJ databases">
        <title>Chlorella ohadii genome sequencing and assembly.</title>
        <authorList>
            <person name="Murik O."/>
            <person name="Treves H."/>
            <person name="Kedem I."/>
            <person name="Shotland Y."/>
            <person name="Kaplan A."/>
        </authorList>
    </citation>
    <scope>NUCLEOTIDE SEQUENCE</scope>
    <source>
        <strain evidence="5">1</strain>
    </source>
</reference>
<dbReference type="EMBL" id="JADXDR010000208">
    <property type="protein sequence ID" value="KAI7836032.1"/>
    <property type="molecule type" value="Genomic_DNA"/>
</dbReference>
<evidence type="ECO:0000256" key="3">
    <source>
        <dbReference type="ARBA" id="ARBA00023242"/>
    </source>
</evidence>
<dbReference type="InterPro" id="IPR009057">
    <property type="entry name" value="Homeodomain-like_sf"/>
</dbReference>
<name>A0AAD5H1M3_9CHLO</name>
<evidence type="ECO:0000256" key="1">
    <source>
        <dbReference type="ARBA" id="ARBA00023015"/>
    </source>
</evidence>
<dbReference type="AlphaFoldDB" id="A0AAD5H1M3"/>
<protein>
    <submittedName>
        <fullName evidence="5">Uncharacterized protein</fullName>
    </submittedName>
</protein>
<feature type="compositionally biased region" description="Acidic residues" evidence="4">
    <location>
        <begin position="1"/>
        <end position="12"/>
    </location>
</feature>
<feature type="region of interest" description="Disordered" evidence="4">
    <location>
        <begin position="1"/>
        <end position="34"/>
    </location>
</feature>
<dbReference type="PANTHER" id="PTHR31442">
    <property type="entry name" value="HOMEODOMAIN-LIKE SUPERFAMILY PROTEIN-RELATED"/>
    <property type="match status" value="1"/>
</dbReference>
<evidence type="ECO:0000256" key="2">
    <source>
        <dbReference type="ARBA" id="ARBA00023163"/>
    </source>
</evidence>
<proteinExistence type="predicted"/>
<organism evidence="5 6">
    <name type="scientific">Chlorella ohadii</name>
    <dbReference type="NCBI Taxonomy" id="2649997"/>
    <lineage>
        <taxon>Eukaryota</taxon>
        <taxon>Viridiplantae</taxon>
        <taxon>Chlorophyta</taxon>
        <taxon>core chlorophytes</taxon>
        <taxon>Trebouxiophyceae</taxon>
        <taxon>Chlorellales</taxon>
        <taxon>Chlorellaceae</taxon>
        <taxon>Chlorella clade</taxon>
        <taxon>Chlorella</taxon>
    </lineage>
</organism>
<keyword evidence="3" id="KW-0539">Nucleus</keyword>
<accession>A0AAD5H1M3</accession>
<dbReference type="InterPro" id="IPR006447">
    <property type="entry name" value="Myb_dom_plants"/>
</dbReference>
<sequence>MYQDSSESDIDSELERQSHARSRRRGRGGAPKPRIVWHPEMHAEFEAAVEALGGAFHATPKAILEHMGGDGAAASLTLSNVKSHLQRENLKCLQALHALHLAQMELHLDTAQRLKEQVGPTNEDWPSVEVKQEQKDSAEAIQEVLAAARLGGASPARGEGSAEGSQPDSPSNAADPPAAAMEE</sequence>
<comment type="caution">
    <text evidence="5">The sequence shown here is derived from an EMBL/GenBank/DDBJ whole genome shotgun (WGS) entry which is preliminary data.</text>
</comment>
<dbReference type="GO" id="GO:0003700">
    <property type="term" value="F:DNA-binding transcription factor activity"/>
    <property type="evidence" value="ECO:0007669"/>
    <property type="project" value="InterPro"/>
</dbReference>
<keyword evidence="1" id="KW-0805">Transcription regulation</keyword>
<evidence type="ECO:0000313" key="6">
    <source>
        <dbReference type="Proteomes" id="UP001205105"/>
    </source>
</evidence>
<dbReference type="SUPFAM" id="SSF46689">
    <property type="entry name" value="Homeodomain-like"/>
    <property type="match status" value="1"/>
</dbReference>
<evidence type="ECO:0000313" key="5">
    <source>
        <dbReference type="EMBL" id="KAI7836032.1"/>
    </source>
</evidence>
<dbReference type="NCBIfam" id="TIGR01557">
    <property type="entry name" value="myb_SHAQKYF"/>
    <property type="match status" value="1"/>
</dbReference>
<evidence type="ECO:0000256" key="4">
    <source>
        <dbReference type="SAM" id="MobiDB-lite"/>
    </source>
</evidence>
<dbReference type="GO" id="GO:0003677">
    <property type="term" value="F:DNA binding"/>
    <property type="evidence" value="ECO:0007669"/>
    <property type="project" value="InterPro"/>
</dbReference>
<dbReference type="InterPro" id="IPR044841">
    <property type="entry name" value="LUX/BOA-like"/>
</dbReference>
<feature type="compositionally biased region" description="Low complexity" evidence="4">
    <location>
        <begin position="167"/>
        <end position="183"/>
    </location>
</feature>
<feature type="region of interest" description="Disordered" evidence="4">
    <location>
        <begin position="146"/>
        <end position="183"/>
    </location>
</feature>
<keyword evidence="6" id="KW-1185">Reference proteome</keyword>
<dbReference type="Gene3D" id="1.10.10.60">
    <property type="entry name" value="Homeodomain-like"/>
    <property type="match status" value="1"/>
</dbReference>
<keyword evidence="2" id="KW-0804">Transcription</keyword>